<accession>A0A5B7DRN6</accession>
<dbReference type="AlphaFoldDB" id="A0A5B7DRN6"/>
<dbReference type="Proteomes" id="UP000324222">
    <property type="component" value="Unassembled WGS sequence"/>
</dbReference>
<keyword evidence="2" id="KW-1185">Reference proteome</keyword>
<comment type="caution">
    <text evidence="1">The sequence shown here is derived from an EMBL/GenBank/DDBJ whole genome shotgun (WGS) entry which is preliminary data.</text>
</comment>
<organism evidence="1 2">
    <name type="scientific">Portunus trituberculatus</name>
    <name type="common">Swimming crab</name>
    <name type="synonym">Neptunus trituberculatus</name>
    <dbReference type="NCBI Taxonomy" id="210409"/>
    <lineage>
        <taxon>Eukaryota</taxon>
        <taxon>Metazoa</taxon>
        <taxon>Ecdysozoa</taxon>
        <taxon>Arthropoda</taxon>
        <taxon>Crustacea</taxon>
        <taxon>Multicrustacea</taxon>
        <taxon>Malacostraca</taxon>
        <taxon>Eumalacostraca</taxon>
        <taxon>Eucarida</taxon>
        <taxon>Decapoda</taxon>
        <taxon>Pleocyemata</taxon>
        <taxon>Brachyura</taxon>
        <taxon>Eubrachyura</taxon>
        <taxon>Portunoidea</taxon>
        <taxon>Portunidae</taxon>
        <taxon>Portuninae</taxon>
        <taxon>Portunus</taxon>
    </lineage>
</organism>
<dbReference type="EMBL" id="VSRR010001234">
    <property type="protein sequence ID" value="MPC23643.1"/>
    <property type="molecule type" value="Genomic_DNA"/>
</dbReference>
<evidence type="ECO:0000313" key="2">
    <source>
        <dbReference type="Proteomes" id="UP000324222"/>
    </source>
</evidence>
<evidence type="ECO:0000313" key="1">
    <source>
        <dbReference type="EMBL" id="MPC23643.1"/>
    </source>
</evidence>
<protein>
    <submittedName>
        <fullName evidence="1">Uncharacterized protein</fullName>
    </submittedName>
</protein>
<reference evidence="1 2" key="1">
    <citation type="submission" date="2019-05" db="EMBL/GenBank/DDBJ databases">
        <title>Another draft genome of Portunus trituberculatus and its Hox gene families provides insights of decapod evolution.</title>
        <authorList>
            <person name="Jeong J.-H."/>
            <person name="Song I."/>
            <person name="Kim S."/>
            <person name="Choi T."/>
            <person name="Kim D."/>
            <person name="Ryu S."/>
            <person name="Kim W."/>
        </authorList>
    </citation>
    <scope>NUCLEOTIDE SEQUENCE [LARGE SCALE GENOMIC DNA]</scope>
    <source>
        <tissue evidence="1">Muscle</tissue>
    </source>
</reference>
<sequence>MLEKGIARRTAGKWRAAGKIEEKLLGIQRFFYAGWKSHKFRTTRSQQAGDNLRPDTSISWSARPSCRAGTGQVAASRHKTLSVMLKW</sequence>
<name>A0A5B7DRN6_PORTR</name>
<proteinExistence type="predicted"/>
<gene>
    <name evidence="1" type="ORF">E2C01_016702</name>
</gene>